<feature type="region of interest" description="Disordered" evidence="1">
    <location>
        <begin position="308"/>
        <end position="350"/>
    </location>
</feature>
<evidence type="ECO:0000256" key="1">
    <source>
        <dbReference type="SAM" id="MobiDB-lite"/>
    </source>
</evidence>
<dbReference type="EMBL" id="AAMD01000156">
    <property type="protein sequence ID" value="EAU63585.1"/>
    <property type="molecule type" value="Genomic_DNA"/>
</dbReference>
<evidence type="ECO:0000313" key="3">
    <source>
        <dbReference type="Proteomes" id="UP000032702"/>
    </source>
</evidence>
<accession>Q08SW7</accession>
<protein>
    <submittedName>
        <fullName evidence="2">Uncharacterized protein</fullName>
    </submittedName>
</protein>
<dbReference type="Proteomes" id="UP000032702">
    <property type="component" value="Unassembled WGS sequence"/>
</dbReference>
<organism evidence="2 3">
    <name type="scientific">Stigmatella aurantiaca (strain DW4/3-1)</name>
    <dbReference type="NCBI Taxonomy" id="378806"/>
    <lineage>
        <taxon>Bacteria</taxon>
        <taxon>Pseudomonadati</taxon>
        <taxon>Myxococcota</taxon>
        <taxon>Myxococcia</taxon>
        <taxon>Myxococcales</taxon>
        <taxon>Cystobacterineae</taxon>
        <taxon>Archangiaceae</taxon>
        <taxon>Stigmatella</taxon>
    </lineage>
</organism>
<gene>
    <name evidence="2" type="ORF">STIAU_1272</name>
</gene>
<sequence length="350" mass="38344">MAASCSTRTCTSWTPGSQRARVSRTYTRASSASTVVLLWWRSREMPAPKLVRQGSSPVEWGVAPSVSSTCRTFEASNSAPVPAAKSRFLSLRKGTRRFWGARLMTSSRNRDGRAHLLQRADDGVEGRDGRIQRAPLEAGEVRHLGAAHQAQEDVEEGHELGEGGQGLADVGGLLRDVGLRAAGHREEAHVSKLGCAKSGPRDARQAQLQVEELATGVAQLAQDDVDDTHHCEWHRELGDEAEQLGHLLGQTRQGRGDGCWVRRRPQRVGYGLHDFDEGEHRADDVEEGREGRERRLDGLQELVVLQRGTARQGEGGRLEERGDVDADGQRHGRPQIGSAMGRTTRPAMVT</sequence>
<dbReference type="AlphaFoldDB" id="Q08SW7"/>
<feature type="compositionally biased region" description="Basic and acidic residues" evidence="1">
    <location>
        <begin position="314"/>
        <end position="330"/>
    </location>
</feature>
<evidence type="ECO:0000313" key="2">
    <source>
        <dbReference type="EMBL" id="EAU63585.1"/>
    </source>
</evidence>
<proteinExistence type="predicted"/>
<reference evidence="2 3" key="1">
    <citation type="submission" date="2006-04" db="EMBL/GenBank/DDBJ databases">
        <authorList>
            <person name="Nierman W.C."/>
        </authorList>
    </citation>
    <scope>NUCLEOTIDE SEQUENCE [LARGE SCALE GENOMIC DNA]</scope>
    <source>
        <strain evidence="2 3">DW4/3-1</strain>
    </source>
</reference>
<comment type="caution">
    <text evidence="2">The sequence shown here is derived from an EMBL/GenBank/DDBJ whole genome shotgun (WGS) entry which is preliminary data.</text>
</comment>
<name>Q08SW7_STIAD</name>